<dbReference type="SUPFAM" id="SSF48452">
    <property type="entry name" value="TPR-like"/>
    <property type="match status" value="1"/>
</dbReference>
<dbReference type="AlphaFoldDB" id="A0A1A9RLU9"/>
<dbReference type="GO" id="GO:0051205">
    <property type="term" value="P:protein insertion into membrane"/>
    <property type="evidence" value="ECO:0007669"/>
    <property type="project" value="UniProtKB-UniRule"/>
</dbReference>
<evidence type="ECO:0000256" key="6">
    <source>
        <dbReference type="HAMAP-Rule" id="MF_00922"/>
    </source>
</evidence>
<evidence type="ECO:0000313" key="13">
    <source>
        <dbReference type="Proteomes" id="UP000078003"/>
    </source>
</evidence>
<evidence type="ECO:0000259" key="8">
    <source>
        <dbReference type="Pfam" id="PF13525"/>
    </source>
</evidence>
<dbReference type="Proteomes" id="UP000077589">
    <property type="component" value="Unassembled WGS sequence"/>
</dbReference>
<keyword evidence="1 6" id="KW-0732">Signal</keyword>
<dbReference type="EMBL" id="LXSH01000022">
    <property type="protein sequence ID" value="OAM21102.1"/>
    <property type="molecule type" value="Genomic_DNA"/>
</dbReference>
<keyword evidence="3 6" id="KW-0564">Palmitate</keyword>
<dbReference type="PANTHER" id="PTHR37423:SF1">
    <property type="entry name" value="OUTER MEMBRANE PROTEIN ASSEMBLY FACTOR BAMD"/>
    <property type="match status" value="1"/>
</dbReference>
<name>A0A1A9RLU9_EIKCO</name>
<accession>A0A1A9RLU9</accession>
<evidence type="ECO:0000256" key="4">
    <source>
        <dbReference type="ARBA" id="ARBA00023237"/>
    </source>
</evidence>
<evidence type="ECO:0000256" key="7">
    <source>
        <dbReference type="SAM" id="SignalP"/>
    </source>
</evidence>
<dbReference type="EMBL" id="LXSF01000012">
    <property type="protein sequence ID" value="OAM15375.1"/>
    <property type="molecule type" value="Genomic_DNA"/>
</dbReference>
<dbReference type="EMBL" id="LXSG01000035">
    <property type="protein sequence ID" value="OAM17883.1"/>
    <property type="molecule type" value="Genomic_DNA"/>
</dbReference>
<evidence type="ECO:0000256" key="5">
    <source>
        <dbReference type="ARBA" id="ARBA00023288"/>
    </source>
</evidence>
<feature type="domain" description="Outer membrane lipoprotein BamD-like" evidence="8">
    <location>
        <begin position="36"/>
        <end position="237"/>
    </location>
</feature>
<evidence type="ECO:0000313" key="9">
    <source>
        <dbReference type="EMBL" id="OAM15375.1"/>
    </source>
</evidence>
<dbReference type="Proteomes" id="UP000078003">
    <property type="component" value="Unassembled WGS sequence"/>
</dbReference>
<dbReference type="InterPro" id="IPR017689">
    <property type="entry name" value="BamD"/>
</dbReference>
<organism evidence="11 14">
    <name type="scientific">Eikenella corrodens</name>
    <dbReference type="NCBI Taxonomy" id="539"/>
    <lineage>
        <taxon>Bacteria</taxon>
        <taxon>Pseudomonadati</taxon>
        <taxon>Pseudomonadota</taxon>
        <taxon>Betaproteobacteria</taxon>
        <taxon>Neisseriales</taxon>
        <taxon>Neisseriaceae</taxon>
        <taxon>Eikenella</taxon>
    </lineage>
</organism>
<dbReference type="Pfam" id="PF13525">
    <property type="entry name" value="YfiO"/>
    <property type="match status" value="1"/>
</dbReference>
<reference evidence="11" key="2">
    <citation type="submission" date="2016-05" db="EMBL/GenBank/DDBJ databases">
        <authorList>
            <person name="Lavstsen T."/>
            <person name="Jespersen J.S."/>
        </authorList>
    </citation>
    <scope>NUCLEOTIDE SEQUENCE</scope>
    <source>
        <strain evidence="9">NML01-0328</strain>
        <strain evidence="10">NML04-0072</strain>
        <strain evidence="11">NML120819</strain>
    </source>
</reference>
<feature type="chain" id="PRO_5015205223" description="Outer membrane protein assembly factor BamD" evidence="7">
    <location>
        <begin position="25"/>
        <end position="269"/>
    </location>
</feature>
<proteinExistence type="inferred from homology"/>
<dbReference type="PROSITE" id="PS51257">
    <property type="entry name" value="PROKAR_LIPOPROTEIN"/>
    <property type="match status" value="1"/>
</dbReference>
<dbReference type="NCBIfam" id="TIGR03302">
    <property type="entry name" value="OM_YfiO"/>
    <property type="match status" value="1"/>
</dbReference>
<dbReference type="PANTHER" id="PTHR37423">
    <property type="entry name" value="SOLUBLE LYTIC MUREIN TRANSGLYCOSYLASE-RELATED"/>
    <property type="match status" value="1"/>
</dbReference>
<dbReference type="GO" id="GO:0043165">
    <property type="term" value="P:Gram-negative-bacterium-type cell outer membrane assembly"/>
    <property type="evidence" value="ECO:0007669"/>
    <property type="project" value="UniProtKB-UniRule"/>
</dbReference>
<dbReference type="OrthoDB" id="9779191at2"/>
<evidence type="ECO:0000256" key="1">
    <source>
        <dbReference type="ARBA" id="ARBA00022729"/>
    </source>
</evidence>
<dbReference type="InterPro" id="IPR039565">
    <property type="entry name" value="BamD-like"/>
</dbReference>
<dbReference type="InterPro" id="IPR011990">
    <property type="entry name" value="TPR-like_helical_dom_sf"/>
</dbReference>
<dbReference type="HAMAP" id="MF_00922">
    <property type="entry name" value="OM_assembly_BamD"/>
    <property type="match status" value="1"/>
</dbReference>
<dbReference type="GO" id="GO:1990063">
    <property type="term" value="C:Bam protein complex"/>
    <property type="evidence" value="ECO:0007669"/>
    <property type="project" value="TreeGrafter"/>
</dbReference>
<evidence type="ECO:0000313" key="12">
    <source>
        <dbReference type="Proteomes" id="UP000077589"/>
    </source>
</evidence>
<evidence type="ECO:0000313" key="14">
    <source>
        <dbReference type="Proteomes" id="UP000078103"/>
    </source>
</evidence>
<keyword evidence="5 6" id="KW-0449">Lipoprotein</keyword>
<sequence length="269" mass="31341">MKKILLVTGLAVMLSACSSTSTTAVSQDAQITQDWSVDKLYAEAHDEMESRNYSRSVRLYEILRARFPNTRQAVQSRLDTAYVYYKDEQQPQALAHVEQFLKLYPNHPNTDYALYLKGLIVLNQDKSIFNKLASQDWSDRDPKANREAYQVFNELITRFPDSKYANDAREKMTRLVDALGGNEMAIARYYMQRGAYLAAANRAQGIVSRYQNTRYVEEALAIMMTAYARLEKPELSSDTRRVLAQNFPQSPYLQKEWQPDDIPWWRYWK</sequence>
<dbReference type="RefSeq" id="WP_049258489.1">
    <property type="nucleotide sequence ID" value="NZ_CAJPRZ010000031.1"/>
</dbReference>
<dbReference type="Pfam" id="PF08139">
    <property type="entry name" value="LPAM_1"/>
    <property type="match status" value="1"/>
</dbReference>
<comment type="subunit">
    <text evidence="6">Part of the Bam complex.</text>
</comment>
<keyword evidence="4 6" id="KW-0998">Cell outer membrane</keyword>
<protein>
    <recommendedName>
        <fullName evidence="6">Outer membrane protein assembly factor BamD</fullName>
    </recommendedName>
</protein>
<evidence type="ECO:0000256" key="3">
    <source>
        <dbReference type="ARBA" id="ARBA00023139"/>
    </source>
</evidence>
<dbReference type="CDD" id="cd15830">
    <property type="entry name" value="BamD"/>
    <property type="match status" value="1"/>
</dbReference>
<dbReference type="STRING" id="539.A7P85_09350"/>
<comment type="similarity">
    <text evidence="6">Belongs to the BamD family.</text>
</comment>
<evidence type="ECO:0000313" key="11">
    <source>
        <dbReference type="EMBL" id="OAM21102.1"/>
    </source>
</evidence>
<evidence type="ECO:0000313" key="10">
    <source>
        <dbReference type="EMBL" id="OAM17883.1"/>
    </source>
</evidence>
<dbReference type="Proteomes" id="UP000078103">
    <property type="component" value="Unassembled WGS sequence"/>
</dbReference>
<dbReference type="InterPro" id="IPR012640">
    <property type="entry name" value="Membr_lipoprot_lipid_attach_CS"/>
</dbReference>
<feature type="signal peptide" evidence="7">
    <location>
        <begin position="1"/>
        <end position="24"/>
    </location>
</feature>
<dbReference type="Gene3D" id="1.25.40.10">
    <property type="entry name" value="Tetratricopeptide repeat domain"/>
    <property type="match status" value="1"/>
</dbReference>
<comment type="caution">
    <text evidence="11">The sequence shown here is derived from an EMBL/GenBank/DDBJ whole genome shotgun (WGS) entry which is preliminary data.</text>
</comment>
<reference evidence="12 13" key="1">
    <citation type="submission" date="2016-05" db="EMBL/GenBank/DDBJ databases">
        <title>Draft genome of Corynebacterium afermentans subsp. afermentans LCDC 88199T.</title>
        <authorList>
            <person name="Bernier A.-M."/>
            <person name="Bernard K."/>
        </authorList>
    </citation>
    <scope>NUCLEOTIDE SEQUENCE [LARGE SCALE GENOMIC DNA]</scope>
    <source>
        <strain evidence="13">NML01-0328</strain>
        <strain evidence="12">NML04-0072</strain>
        <strain evidence="14">NML120819</strain>
    </source>
</reference>
<keyword evidence="2 6" id="KW-0472">Membrane</keyword>
<evidence type="ECO:0000256" key="2">
    <source>
        <dbReference type="ARBA" id="ARBA00023136"/>
    </source>
</evidence>
<gene>
    <name evidence="6" type="primary">bamD</name>
    <name evidence="9" type="ORF">A7P85_09350</name>
    <name evidence="11" type="ORF">A7P89_08085</name>
    <name evidence="10" type="ORF">A7P90_09300</name>
</gene>
<comment type="subcellular location">
    <subcellularLocation>
        <location evidence="6">Cell outer membrane</location>
        <topology evidence="6">Lipid-anchor</topology>
    </subcellularLocation>
</comment>
<comment type="function">
    <text evidence="6">Part of the outer membrane protein assembly complex, which is involved in assembly and insertion of beta-barrel proteins into the outer membrane.</text>
</comment>